<dbReference type="Proteomes" id="UP001214854">
    <property type="component" value="Unassembled WGS sequence"/>
</dbReference>
<proteinExistence type="predicted"/>
<evidence type="ECO:0008006" key="4">
    <source>
        <dbReference type="Google" id="ProtNLM"/>
    </source>
</evidence>
<gene>
    <name evidence="2" type="ORF">PQU92_01530</name>
</gene>
<keyword evidence="3" id="KW-1185">Reference proteome</keyword>
<organism evidence="2 3">
    <name type="scientific">Asticcacaulis aquaticus</name>
    <dbReference type="NCBI Taxonomy" id="2984212"/>
    <lineage>
        <taxon>Bacteria</taxon>
        <taxon>Pseudomonadati</taxon>
        <taxon>Pseudomonadota</taxon>
        <taxon>Alphaproteobacteria</taxon>
        <taxon>Caulobacterales</taxon>
        <taxon>Caulobacteraceae</taxon>
        <taxon>Asticcacaulis</taxon>
    </lineage>
</organism>
<evidence type="ECO:0000256" key="1">
    <source>
        <dbReference type="SAM" id="SignalP"/>
    </source>
</evidence>
<dbReference type="RefSeq" id="WP_272746451.1">
    <property type="nucleotide sequence ID" value="NZ_JAQQKX010000001.1"/>
</dbReference>
<feature type="signal peptide" evidence="1">
    <location>
        <begin position="1"/>
        <end position="22"/>
    </location>
</feature>
<dbReference type="EMBL" id="JAQQKX010000001">
    <property type="protein sequence ID" value="MDC7681938.1"/>
    <property type="molecule type" value="Genomic_DNA"/>
</dbReference>
<dbReference type="PROSITE" id="PS51257">
    <property type="entry name" value="PROKAR_LIPOPROTEIN"/>
    <property type="match status" value="1"/>
</dbReference>
<protein>
    <recommendedName>
        <fullName evidence="4">Lipoprotein</fullName>
    </recommendedName>
</protein>
<feature type="chain" id="PRO_5046115032" description="Lipoprotein" evidence="1">
    <location>
        <begin position="23"/>
        <end position="69"/>
    </location>
</feature>
<evidence type="ECO:0000313" key="3">
    <source>
        <dbReference type="Proteomes" id="UP001214854"/>
    </source>
</evidence>
<comment type="caution">
    <text evidence="2">The sequence shown here is derived from an EMBL/GenBank/DDBJ whole genome shotgun (WGS) entry which is preliminary data.</text>
</comment>
<name>A0ABT5HPQ3_9CAUL</name>
<reference evidence="2 3" key="1">
    <citation type="submission" date="2023-01" db="EMBL/GenBank/DDBJ databases">
        <title>Novel species of the genus Asticcacaulis isolated from rivers.</title>
        <authorList>
            <person name="Lu H."/>
        </authorList>
    </citation>
    <scope>NUCLEOTIDE SEQUENCE [LARGE SCALE GENOMIC DNA]</scope>
    <source>
        <strain evidence="2 3">BYS171W</strain>
    </source>
</reference>
<keyword evidence="1" id="KW-0732">Signal</keyword>
<evidence type="ECO:0000313" key="2">
    <source>
        <dbReference type="EMBL" id="MDC7681938.1"/>
    </source>
</evidence>
<accession>A0ABT5HPQ3</accession>
<sequence>MAKAIIKRVIGGLAVIALGACAHYDAPAAYDAYYQDSPPNYEEPRCDRVYDDRRCEQYYERRTKKTASY</sequence>